<proteinExistence type="predicted"/>
<evidence type="ECO:0000313" key="3">
    <source>
        <dbReference type="Proteomes" id="UP000770661"/>
    </source>
</evidence>
<gene>
    <name evidence="2" type="ORF">GWK47_022986</name>
</gene>
<keyword evidence="3" id="KW-1185">Reference proteome</keyword>
<sequence>MRDAPAAHRIHQTPRESWSPGRGRRPGMLPATAYHPLDATQQQPRAEGALLQRVRLGYCTREELQEDFEGQECDHCGKYTRRPLVHYLLSYPATAPPRPVPAPAAQPADWGLRGAAKWARGQGRPHGPPHPERRDVGGVARKNTPSSLTHPPNPAAAAG</sequence>
<dbReference type="Proteomes" id="UP000770661">
    <property type="component" value="Unassembled WGS sequence"/>
</dbReference>
<protein>
    <submittedName>
        <fullName evidence="2">Uncharacterized protein</fullName>
    </submittedName>
</protein>
<name>A0A8J5CF15_CHIOP</name>
<feature type="region of interest" description="Disordered" evidence="1">
    <location>
        <begin position="117"/>
        <end position="159"/>
    </location>
</feature>
<evidence type="ECO:0000313" key="2">
    <source>
        <dbReference type="EMBL" id="KAG0710355.1"/>
    </source>
</evidence>
<reference evidence="2" key="1">
    <citation type="submission" date="2020-07" db="EMBL/GenBank/DDBJ databases">
        <title>The High-quality genome of the commercially important snow crab, Chionoecetes opilio.</title>
        <authorList>
            <person name="Jeong J.-H."/>
            <person name="Ryu S."/>
        </authorList>
    </citation>
    <scope>NUCLEOTIDE SEQUENCE</scope>
    <source>
        <strain evidence="2">MADBK_172401_WGS</strain>
        <tissue evidence="2">Digestive gland</tissue>
    </source>
</reference>
<organism evidence="2 3">
    <name type="scientific">Chionoecetes opilio</name>
    <name type="common">Atlantic snow crab</name>
    <name type="synonym">Cancer opilio</name>
    <dbReference type="NCBI Taxonomy" id="41210"/>
    <lineage>
        <taxon>Eukaryota</taxon>
        <taxon>Metazoa</taxon>
        <taxon>Ecdysozoa</taxon>
        <taxon>Arthropoda</taxon>
        <taxon>Crustacea</taxon>
        <taxon>Multicrustacea</taxon>
        <taxon>Malacostraca</taxon>
        <taxon>Eumalacostraca</taxon>
        <taxon>Eucarida</taxon>
        <taxon>Decapoda</taxon>
        <taxon>Pleocyemata</taxon>
        <taxon>Brachyura</taxon>
        <taxon>Eubrachyura</taxon>
        <taxon>Majoidea</taxon>
        <taxon>Majidae</taxon>
        <taxon>Chionoecetes</taxon>
    </lineage>
</organism>
<dbReference type="EMBL" id="JACEEZ010024269">
    <property type="protein sequence ID" value="KAG0710355.1"/>
    <property type="molecule type" value="Genomic_DNA"/>
</dbReference>
<feature type="region of interest" description="Disordered" evidence="1">
    <location>
        <begin position="1"/>
        <end position="32"/>
    </location>
</feature>
<dbReference type="AlphaFoldDB" id="A0A8J5CF15"/>
<comment type="caution">
    <text evidence="2">The sequence shown here is derived from an EMBL/GenBank/DDBJ whole genome shotgun (WGS) entry which is preliminary data.</text>
</comment>
<accession>A0A8J5CF15</accession>
<dbReference type="OrthoDB" id="409048at2759"/>
<evidence type="ECO:0000256" key="1">
    <source>
        <dbReference type="SAM" id="MobiDB-lite"/>
    </source>
</evidence>